<proteinExistence type="predicted"/>
<accession>A0A4D4J9F5</accession>
<name>A0A4D4J9F5_9PSEU</name>
<dbReference type="Proteomes" id="UP000298860">
    <property type="component" value="Unassembled WGS sequence"/>
</dbReference>
<keyword evidence="3" id="KW-1185">Reference proteome</keyword>
<dbReference type="EMBL" id="BJFL01000008">
    <property type="protein sequence ID" value="GDY30483.1"/>
    <property type="molecule type" value="Genomic_DNA"/>
</dbReference>
<evidence type="ECO:0000313" key="3">
    <source>
        <dbReference type="Proteomes" id="UP000298860"/>
    </source>
</evidence>
<feature type="region of interest" description="Disordered" evidence="1">
    <location>
        <begin position="162"/>
        <end position="192"/>
    </location>
</feature>
<evidence type="ECO:0000256" key="1">
    <source>
        <dbReference type="SAM" id="MobiDB-lite"/>
    </source>
</evidence>
<evidence type="ECO:0008006" key="4">
    <source>
        <dbReference type="Google" id="ProtNLM"/>
    </source>
</evidence>
<protein>
    <recommendedName>
        <fullName evidence="4">IrrE N-terminal-like domain-containing protein</fullName>
    </recommendedName>
</protein>
<dbReference type="AlphaFoldDB" id="A0A4D4J9F5"/>
<reference evidence="3" key="1">
    <citation type="submission" date="2019-04" db="EMBL/GenBank/DDBJ databases">
        <title>Draft genome sequence of Pseudonocardiaceae bacterium SL3-2-4.</title>
        <authorList>
            <person name="Ningsih F."/>
            <person name="Yokota A."/>
            <person name="Sakai Y."/>
            <person name="Nanatani K."/>
            <person name="Yabe S."/>
            <person name="Oetari A."/>
            <person name="Sjamsuridzal W."/>
        </authorList>
    </citation>
    <scope>NUCLEOTIDE SEQUENCE [LARGE SCALE GENOMIC DNA]</scope>
    <source>
        <strain evidence="3">SL3-2-4</strain>
    </source>
</reference>
<organism evidence="2 3">
    <name type="scientific">Gandjariella thermophila</name>
    <dbReference type="NCBI Taxonomy" id="1931992"/>
    <lineage>
        <taxon>Bacteria</taxon>
        <taxon>Bacillati</taxon>
        <taxon>Actinomycetota</taxon>
        <taxon>Actinomycetes</taxon>
        <taxon>Pseudonocardiales</taxon>
        <taxon>Pseudonocardiaceae</taxon>
        <taxon>Gandjariella</taxon>
    </lineage>
</organism>
<evidence type="ECO:0000313" key="2">
    <source>
        <dbReference type="EMBL" id="GDY30483.1"/>
    </source>
</evidence>
<comment type="caution">
    <text evidence="2">The sequence shown here is derived from an EMBL/GenBank/DDBJ whole genome shotgun (WGS) entry which is preliminary data.</text>
</comment>
<sequence length="192" mass="21914">MTVFSRPQRGSDGERERINRKQLRRRCERRVRDLDIPTPFDVVELCWRLETWWGRAIRLVPLNLPPDGPCGIWVSTAGTEYILYERQTTALHQEHIVLHEVGHLLCRHEAAPMLDGAAFGLLFPSLDPAMVHRVLGRTHYTAVEEQEAELIASMILERAHRQRPEPAWNPPPETAGIVSRIEDSLSGPPDHG</sequence>
<gene>
    <name evidence="2" type="ORF">GTS_21160</name>
</gene>